<accession>A0ABR5FB28</accession>
<dbReference type="Proteomes" id="UP000036464">
    <property type="component" value="Unassembled WGS sequence"/>
</dbReference>
<gene>
    <name evidence="2" type="ORF">ABW16_19775</name>
</gene>
<evidence type="ECO:0000256" key="1">
    <source>
        <dbReference type="SAM" id="Phobius"/>
    </source>
</evidence>
<organism evidence="2 3">
    <name type="scientific">Mycolicibacter heraklionensis</name>
    <dbReference type="NCBI Taxonomy" id="512402"/>
    <lineage>
        <taxon>Bacteria</taxon>
        <taxon>Bacillati</taxon>
        <taxon>Actinomycetota</taxon>
        <taxon>Actinomycetes</taxon>
        <taxon>Mycobacteriales</taxon>
        <taxon>Mycobacteriaceae</taxon>
        <taxon>Mycolicibacter</taxon>
    </lineage>
</organism>
<keyword evidence="1" id="KW-1133">Transmembrane helix</keyword>
<feature type="transmembrane region" description="Helical" evidence="1">
    <location>
        <begin position="21"/>
        <end position="43"/>
    </location>
</feature>
<protein>
    <recommendedName>
        <fullName evidence="4">DUF4190 domain-containing protein</fullName>
    </recommendedName>
</protein>
<evidence type="ECO:0008006" key="4">
    <source>
        <dbReference type="Google" id="ProtNLM"/>
    </source>
</evidence>
<keyword evidence="3" id="KW-1185">Reference proteome</keyword>
<feature type="transmembrane region" description="Helical" evidence="1">
    <location>
        <begin position="55"/>
        <end position="73"/>
    </location>
</feature>
<dbReference type="RefSeq" id="WP_047320903.1">
    <property type="nucleotide sequence ID" value="NZ_LDPO01000022.1"/>
</dbReference>
<feature type="transmembrane region" description="Helical" evidence="1">
    <location>
        <begin position="85"/>
        <end position="110"/>
    </location>
</feature>
<keyword evidence="1" id="KW-0472">Membrane</keyword>
<comment type="caution">
    <text evidence="2">The sequence shown here is derived from an EMBL/GenBank/DDBJ whole genome shotgun (WGS) entry which is preliminary data.</text>
</comment>
<name>A0ABR5FB28_9MYCO</name>
<evidence type="ECO:0000313" key="2">
    <source>
        <dbReference type="EMBL" id="KLO26357.1"/>
    </source>
</evidence>
<evidence type="ECO:0000313" key="3">
    <source>
        <dbReference type="Proteomes" id="UP000036464"/>
    </source>
</evidence>
<reference evidence="2 3" key="1">
    <citation type="submission" date="2015-05" db="EMBL/GenBank/DDBJ databases">
        <title>Genome sequence of Mycobacterium heraklionense Davo strain.</title>
        <authorList>
            <person name="Greninger A.L."/>
            <person name="Cunningham G."/>
            <person name="Miller S."/>
        </authorList>
    </citation>
    <scope>NUCLEOTIDE SEQUENCE [LARGE SCALE GENOMIC DNA]</scope>
    <source>
        <strain evidence="2 3">Davo</strain>
    </source>
</reference>
<keyword evidence="1" id="KW-0812">Transmembrane</keyword>
<dbReference type="EMBL" id="LDPO01000022">
    <property type="protein sequence ID" value="KLO26357.1"/>
    <property type="molecule type" value="Genomic_DNA"/>
</dbReference>
<proteinExistence type="predicted"/>
<sequence>MPNAVLARIGSRGPDVWRRATWLIPVAIQPVLGILAGVTSLLANRFLSPHLGFRGIVLIATAITTAVAVAFGAQLSASKAPRRSAFGLSIIGSGFAVLIGATTYALFLMLPSDAAL</sequence>